<proteinExistence type="predicted"/>
<feature type="coiled-coil region" evidence="1">
    <location>
        <begin position="901"/>
        <end position="930"/>
    </location>
</feature>
<reference evidence="4" key="1">
    <citation type="journal article" date="2021" name="BMC Genomics">
        <title>Chromosome-level genome assembly and manually-curated proteome of model necrotroph Parastagonospora nodorum Sn15 reveals a genome-wide trove of candidate effector homologs, and redundancy of virulence-related functions within an accessory chromosome.</title>
        <authorList>
            <person name="Bertazzoni S."/>
            <person name="Jones D.A.B."/>
            <person name="Phan H.T."/>
            <person name="Tan K.-C."/>
            <person name="Hane J.K."/>
        </authorList>
    </citation>
    <scope>NUCLEOTIDE SEQUENCE [LARGE SCALE GENOMIC DNA]</scope>
    <source>
        <strain evidence="4">SN15 / ATCC MYA-4574 / FGSC 10173)</strain>
    </source>
</reference>
<sequence length="1460" mass="164031">MLIDNLVRGASCYKAHTALSRLAALRRRQHNGVANITQDWKRSQSSKSNQLQPDYEKEQHIDTLSFDAQRLDLAPTKPSGIIQDTTISKLLSERKLSVNDLAENKSNDWTTFDTGNLEAKLASADQDNIATHSMITQPRPMSWAPQAVALEARSERCQLKHHDIASNVQLHYQSGSLATSKPRYFKVVAPAGSRSLQLIRVTSFTEALITIRFGDPGTLYYDSVIAGFWQRCEHESHSRTGWRLDEHGSYYTDLLLFIHGYNHLQNMEKGHRPKDDPRLIAITQAFKLLYAPPTCQVFKDRYSTSLQTLIGGGGTAHSYGRVLERFGVWHYGKADLKALPGPVSTPSQSVGSETKEPMQESQLGRPDEGKTDGDVVPDPGLEPQSSSEIGELMQESQSSPPDKGDNDDGAVLKKGLRSGLAAAFPDLPTHIVHAINTQNISMKSDIMTYSQSSSSRTTIIHALIFVRKVKHRYLRQIEGNVQACTGRPRRIKELRYKARQHRKRLDRVDDLMQTLLALEKPDSPRLGQDGLSKSPVSLSTPLNRLSRPFRTSVKSLRHRITSWESLPTAAKDDFDQGHLFNLQKLKTLSTTLGPDQRAFVWSQVIRQLEAEVALRTRTGPQSAAQAYNRFLKRIRAWFKTMKSQKNFPHDLLVPGKLPMPNRFTGKVHATKGEEQKAVDLLQSTQRATIKAINRKIMRLNDVGKWDSKETKSRQLSQDLLTARVKTRAIRKWLTEAKSTSDNRTTDPQPASVDISLPYEILHYVFEDALYQLKRAMFHLGRREFPQVMADNKWYSAENVSIMDFILILRQDPDIQRRLDFCADEVRSVRILRNAHAHENADFNASQAEALLSDLSIVLHALSFEGAIPEIEKYRMLLAEYAESVKPSMARAQESVETLLSQVDAEQIARKAELEAAAAESRTQLESISSEKDALSQHADRQRLLLATNLAMRRRNIMLRYARNLQTHTVEMQIQRLLSSLPTPQAGLLAQKFHEAYSKPAANGSRDDDSSKRLPFRLDGNGEQKDKHGSSVSGHKILVKCGDNSASPHILHFDVRNGLKAFQGTSTTCDAKPSFDRSEGQTGQQEASDTRYGKSNERDDDSVSASFQHFHVDEPDDKNPTDSRLNEYHGQQTDVIRGSSDMARAEPPTSGSGHANTYDSEQRPQMLSSKSDGLSNPKVVYNPADKGLSHPKALYTPAGNGLYHPKAVHTPERRRPVSRAEGEWKGSISRLSRHAASPNRKRVAPAPEMLKEQVFRIQRREDDGKIREVDWNSLYQNEDRTETLSHTMSALPPAIKHSLPETKPDQEMSTSYRPNNGKTRKTGGRSASNHDSSTVIWQRMERVKDAQVDDPPDKTKHKGSDSSRRKGNRKIVTTGQGNGQGVPHPLPQRSPRGDENKVSRTSERQDPEKKSATGRRRALSHDSQTTKSVLIRKTGSRGIILRNTSKSRAFRSFRSPPRLDT</sequence>
<dbReference type="OrthoDB" id="3800826at2759"/>
<feature type="region of interest" description="Disordered" evidence="2">
    <location>
        <begin position="1210"/>
        <end position="1242"/>
    </location>
</feature>
<feature type="compositionally biased region" description="Basic and acidic residues" evidence="2">
    <location>
        <begin position="1210"/>
        <end position="1223"/>
    </location>
</feature>
<feature type="compositionally biased region" description="Basic and acidic residues" evidence="2">
    <location>
        <begin position="1087"/>
        <end position="1096"/>
    </location>
</feature>
<gene>
    <name evidence="3" type="ORF">JI435_041890</name>
</gene>
<feature type="compositionally biased region" description="Polar residues" evidence="2">
    <location>
        <begin position="383"/>
        <end position="400"/>
    </location>
</feature>
<feature type="region of interest" description="Disordered" evidence="2">
    <location>
        <begin position="1130"/>
        <end position="1176"/>
    </location>
</feature>
<feature type="region of interest" description="Disordered" evidence="2">
    <location>
        <begin position="340"/>
        <end position="411"/>
    </location>
</feature>
<dbReference type="VEuPathDB" id="FungiDB:JI435_041890"/>
<evidence type="ECO:0000313" key="3">
    <source>
        <dbReference type="EMBL" id="QRC98078.1"/>
    </source>
</evidence>
<protein>
    <submittedName>
        <fullName evidence="3">Uncharacterized protein</fullName>
    </submittedName>
</protein>
<keyword evidence="1" id="KW-0175">Coiled coil</keyword>
<keyword evidence="4" id="KW-1185">Reference proteome</keyword>
<feature type="region of interest" description="Disordered" evidence="2">
    <location>
        <begin position="1292"/>
        <end position="1433"/>
    </location>
</feature>
<feature type="compositionally biased region" description="Basic and acidic residues" evidence="2">
    <location>
        <begin position="1338"/>
        <end position="1363"/>
    </location>
</feature>
<evidence type="ECO:0000256" key="2">
    <source>
        <dbReference type="SAM" id="MobiDB-lite"/>
    </source>
</evidence>
<feature type="compositionally biased region" description="Polar residues" evidence="2">
    <location>
        <begin position="1324"/>
        <end position="1335"/>
    </location>
</feature>
<feature type="compositionally biased region" description="Basic and acidic residues" evidence="2">
    <location>
        <begin position="1019"/>
        <end position="1028"/>
    </location>
</feature>
<organism evidence="3 4">
    <name type="scientific">Phaeosphaeria nodorum (strain SN15 / ATCC MYA-4574 / FGSC 10173)</name>
    <name type="common">Glume blotch fungus</name>
    <name type="synonym">Parastagonospora nodorum</name>
    <dbReference type="NCBI Taxonomy" id="321614"/>
    <lineage>
        <taxon>Eukaryota</taxon>
        <taxon>Fungi</taxon>
        <taxon>Dikarya</taxon>
        <taxon>Ascomycota</taxon>
        <taxon>Pezizomycotina</taxon>
        <taxon>Dothideomycetes</taxon>
        <taxon>Pleosporomycetidae</taxon>
        <taxon>Pleosporales</taxon>
        <taxon>Pleosporineae</taxon>
        <taxon>Phaeosphaeriaceae</taxon>
        <taxon>Parastagonospora</taxon>
    </lineage>
</organism>
<feature type="region of interest" description="Disordered" evidence="2">
    <location>
        <begin position="1068"/>
        <end position="1101"/>
    </location>
</feature>
<dbReference type="Proteomes" id="UP000663193">
    <property type="component" value="Chromosome 8"/>
</dbReference>
<accession>A0A7U2F3N3</accession>
<feature type="compositionally biased region" description="Polar residues" evidence="2">
    <location>
        <begin position="1306"/>
        <end position="1316"/>
    </location>
</feature>
<name>A0A7U2F3N3_PHANO</name>
<feature type="region of interest" description="Disordered" evidence="2">
    <location>
        <begin position="998"/>
        <end position="1031"/>
    </location>
</feature>
<feature type="compositionally biased region" description="Polar residues" evidence="2">
    <location>
        <begin position="1148"/>
        <end position="1173"/>
    </location>
</feature>
<evidence type="ECO:0000256" key="1">
    <source>
        <dbReference type="SAM" id="Coils"/>
    </source>
</evidence>
<evidence type="ECO:0000313" key="4">
    <source>
        <dbReference type="Proteomes" id="UP000663193"/>
    </source>
</evidence>
<feature type="compositionally biased region" description="Basic and acidic residues" evidence="2">
    <location>
        <begin position="1390"/>
        <end position="1410"/>
    </location>
</feature>
<dbReference type="EMBL" id="CP069030">
    <property type="protein sequence ID" value="QRC98078.1"/>
    <property type="molecule type" value="Genomic_DNA"/>
</dbReference>